<dbReference type="Pfam" id="PF22752">
    <property type="entry name" value="DUF488-N3i"/>
    <property type="match status" value="1"/>
</dbReference>
<comment type="caution">
    <text evidence="1">The sequence shown here is derived from an EMBL/GenBank/DDBJ whole genome shotgun (WGS) entry which is preliminary data.</text>
</comment>
<dbReference type="Proteomes" id="UP001156682">
    <property type="component" value="Unassembled WGS sequence"/>
</dbReference>
<dbReference type="PANTHER" id="PTHR36849">
    <property type="entry name" value="CYTOPLASMIC PROTEIN-RELATED"/>
    <property type="match status" value="1"/>
</dbReference>
<dbReference type="RefSeq" id="WP_051610130.1">
    <property type="nucleotide sequence ID" value="NZ_BSOR01000001.1"/>
</dbReference>
<dbReference type="PANTHER" id="PTHR36849:SF1">
    <property type="entry name" value="CYTOPLASMIC PROTEIN"/>
    <property type="match status" value="1"/>
</dbReference>
<evidence type="ECO:0000313" key="1">
    <source>
        <dbReference type="EMBL" id="GLR62608.1"/>
    </source>
</evidence>
<name>A0ABQ5ZU96_9GAMM</name>
<dbReference type="InterPro" id="IPR052552">
    <property type="entry name" value="YeaO-like"/>
</dbReference>
<sequence>MKHEIAIKWIYAAKEDQDGTRILVDPVSPHSRELHDLNIDSWCQHAAPSSGLKRQLVKGELDWKSFTQAYREEIHLQPQKLTQLLDAASQGKLTLLTVEREPEHTWLALLKDLLETRLKSNMFNLSPE</sequence>
<keyword evidence="2" id="KW-1185">Reference proteome</keyword>
<gene>
    <name evidence="1" type="ORF">GCM10007878_00430</name>
</gene>
<dbReference type="EMBL" id="BSOR01000001">
    <property type="protein sequence ID" value="GLR62608.1"/>
    <property type="molecule type" value="Genomic_DNA"/>
</dbReference>
<reference evidence="2" key="1">
    <citation type="journal article" date="2019" name="Int. J. Syst. Evol. Microbiol.">
        <title>The Global Catalogue of Microorganisms (GCM) 10K type strain sequencing project: providing services to taxonomists for standard genome sequencing and annotation.</title>
        <authorList>
            <consortium name="The Broad Institute Genomics Platform"/>
            <consortium name="The Broad Institute Genome Sequencing Center for Infectious Disease"/>
            <person name="Wu L."/>
            <person name="Ma J."/>
        </authorList>
    </citation>
    <scope>NUCLEOTIDE SEQUENCE [LARGE SCALE GENOMIC DNA]</scope>
    <source>
        <strain evidence="2">NBRC 100033</strain>
    </source>
</reference>
<proteinExistence type="predicted"/>
<evidence type="ECO:0000313" key="2">
    <source>
        <dbReference type="Proteomes" id="UP001156682"/>
    </source>
</evidence>
<organism evidence="1 2">
    <name type="scientific">Marinospirillum insulare</name>
    <dbReference type="NCBI Taxonomy" id="217169"/>
    <lineage>
        <taxon>Bacteria</taxon>
        <taxon>Pseudomonadati</taxon>
        <taxon>Pseudomonadota</taxon>
        <taxon>Gammaproteobacteria</taxon>
        <taxon>Oceanospirillales</taxon>
        <taxon>Oceanospirillaceae</taxon>
        <taxon>Marinospirillum</taxon>
    </lineage>
</organism>
<protein>
    <submittedName>
        <fullName evidence="1">Uncharacterized protein</fullName>
    </submittedName>
</protein>
<accession>A0ABQ5ZU96</accession>